<dbReference type="EMBL" id="UZAF01001049">
    <property type="protein sequence ID" value="VDO07263.1"/>
    <property type="molecule type" value="Genomic_DNA"/>
</dbReference>
<name>A0A0N4VUK2_HAEPC</name>
<keyword evidence="2" id="KW-1185">Reference proteome</keyword>
<gene>
    <name evidence="1" type="ORF">HPLM_LOCUS970</name>
</gene>
<evidence type="ECO:0000313" key="1">
    <source>
        <dbReference type="EMBL" id="VDO07263.1"/>
    </source>
</evidence>
<evidence type="ECO:0000313" key="2">
    <source>
        <dbReference type="Proteomes" id="UP000268014"/>
    </source>
</evidence>
<organism evidence="3">
    <name type="scientific">Haemonchus placei</name>
    <name type="common">Barber's pole worm</name>
    <dbReference type="NCBI Taxonomy" id="6290"/>
    <lineage>
        <taxon>Eukaryota</taxon>
        <taxon>Metazoa</taxon>
        <taxon>Ecdysozoa</taxon>
        <taxon>Nematoda</taxon>
        <taxon>Chromadorea</taxon>
        <taxon>Rhabditida</taxon>
        <taxon>Rhabditina</taxon>
        <taxon>Rhabditomorpha</taxon>
        <taxon>Strongyloidea</taxon>
        <taxon>Trichostrongylidae</taxon>
        <taxon>Haemonchus</taxon>
    </lineage>
</organism>
<dbReference type="Proteomes" id="UP000268014">
    <property type="component" value="Unassembled WGS sequence"/>
</dbReference>
<accession>A0A0N4VUK2</accession>
<protein>
    <submittedName>
        <fullName evidence="3">Transposase</fullName>
    </submittedName>
</protein>
<dbReference type="AlphaFoldDB" id="A0A0N4VUK2"/>
<reference evidence="3" key="1">
    <citation type="submission" date="2017-02" db="UniProtKB">
        <authorList>
            <consortium name="WormBaseParasite"/>
        </authorList>
    </citation>
    <scope>IDENTIFICATION</scope>
</reference>
<proteinExistence type="predicted"/>
<dbReference type="WBParaSite" id="HPLM_0000096901-mRNA-1">
    <property type="protein sequence ID" value="HPLM_0000096901-mRNA-1"/>
    <property type="gene ID" value="HPLM_0000096901"/>
</dbReference>
<reference evidence="1 2" key="2">
    <citation type="submission" date="2018-11" db="EMBL/GenBank/DDBJ databases">
        <authorList>
            <consortium name="Pathogen Informatics"/>
        </authorList>
    </citation>
    <scope>NUCLEOTIDE SEQUENCE [LARGE SCALE GENOMIC DNA]</scope>
    <source>
        <strain evidence="1 2">MHpl1</strain>
    </source>
</reference>
<evidence type="ECO:0000313" key="3">
    <source>
        <dbReference type="WBParaSite" id="HPLM_0000096901-mRNA-1"/>
    </source>
</evidence>
<sequence length="59" mass="6508">MWSLERKKQNLTFRRKIGGLVVSANRTRVVAGDLLRSRATGLAKSSTGGCSRFAELLRS</sequence>